<evidence type="ECO:0000313" key="2">
    <source>
        <dbReference type="EMBL" id="EIW73794.1"/>
    </source>
</evidence>
<feature type="region of interest" description="Disordered" evidence="1">
    <location>
        <begin position="128"/>
        <end position="255"/>
    </location>
</feature>
<evidence type="ECO:0000313" key="3">
    <source>
        <dbReference type="Proteomes" id="UP000053558"/>
    </source>
</evidence>
<feature type="compositionally biased region" description="Basic residues" evidence="1">
    <location>
        <begin position="224"/>
        <end position="234"/>
    </location>
</feature>
<dbReference type="RefSeq" id="XP_007776029.1">
    <property type="nucleotide sequence ID" value="XM_007777839.1"/>
</dbReference>
<dbReference type="GeneID" id="19204383"/>
<feature type="compositionally biased region" description="Polar residues" evidence="1">
    <location>
        <begin position="239"/>
        <end position="254"/>
    </location>
</feature>
<sequence>MSAPTTPTLPDFLSSMELQPGWEHDTNILCLVLLIFEGRIRAGLAVRDEVDLADWVGDWVPMISSMYSVVDYARHHPDISISEVVNVALAANPLDETFPLSKADLVRTAPNFDPPAYIGENCWWEDFSSDSSSSDDSPSEGAIPTAPAPERGPRLGPAPVTPPAPSPSGHVGGNTKRPRSQEAESDSSAPSEPPRRPTGKKPATHQDKGKQKAVLTQPSSGGRGTRRSTRKRITHTPAAPSNLSGPGDVSTTPDQGHRLDGAILQDLQRDMDLIRVRIAGITERVAKLASKEQVQDINTQVAALAAKQGEIWKLLHPESQQSDGDGDDEDMDANAGRQ</sequence>
<keyword evidence="3" id="KW-1185">Reference proteome</keyword>
<evidence type="ECO:0000256" key="1">
    <source>
        <dbReference type="SAM" id="MobiDB-lite"/>
    </source>
</evidence>
<name>R7SFE2_CONPW</name>
<accession>R7SFE2</accession>
<protein>
    <submittedName>
        <fullName evidence="2">Uncharacterized protein</fullName>
    </submittedName>
</protein>
<dbReference type="KEGG" id="cput:CONPUDRAFT_160705"/>
<gene>
    <name evidence="2" type="ORF">CONPUDRAFT_160705</name>
</gene>
<dbReference type="AlphaFoldDB" id="R7SFE2"/>
<dbReference type="Proteomes" id="UP000053558">
    <property type="component" value="Unassembled WGS sequence"/>
</dbReference>
<organism evidence="2 3">
    <name type="scientific">Coniophora puteana (strain RWD-64-598)</name>
    <name type="common">Brown rot fungus</name>
    <dbReference type="NCBI Taxonomy" id="741705"/>
    <lineage>
        <taxon>Eukaryota</taxon>
        <taxon>Fungi</taxon>
        <taxon>Dikarya</taxon>
        <taxon>Basidiomycota</taxon>
        <taxon>Agaricomycotina</taxon>
        <taxon>Agaricomycetes</taxon>
        <taxon>Agaricomycetidae</taxon>
        <taxon>Boletales</taxon>
        <taxon>Coniophorineae</taxon>
        <taxon>Coniophoraceae</taxon>
        <taxon>Coniophora</taxon>
    </lineage>
</organism>
<feature type="region of interest" description="Disordered" evidence="1">
    <location>
        <begin position="316"/>
        <end position="338"/>
    </location>
</feature>
<reference evidence="3" key="1">
    <citation type="journal article" date="2012" name="Science">
        <title>The Paleozoic origin of enzymatic lignin decomposition reconstructed from 31 fungal genomes.</title>
        <authorList>
            <person name="Floudas D."/>
            <person name="Binder M."/>
            <person name="Riley R."/>
            <person name="Barry K."/>
            <person name="Blanchette R.A."/>
            <person name="Henrissat B."/>
            <person name="Martinez A.T."/>
            <person name="Otillar R."/>
            <person name="Spatafora J.W."/>
            <person name="Yadav J.S."/>
            <person name="Aerts A."/>
            <person name="Benoit I."/>
            <person name="Boyd A."/>
            <person name="Carlson A."/>
            <person name="Copeland A."/>
            <person name="Coutinho P.M."/>
            <person name="de Vries R.P."/>
            <person name="Ferreira P."/>
            <person name="Findley K."/>
            <person name="Foster B."/>
            <person name="Gaskell J."/>
            <person name="Glotzer D."/>
            <person name="Gorecki P."/>
            <person name="Heitman J."/>
            <person name="Hesse C."/>
            <person name="Hori C."/>
            <person name="Igarashi K."/>
            <person name="Jurgens J.A."/>
            <person name="Kallen N."/>
            <person name="Kersten P."/>
            <person name="Kohler A."/>
            <person name="Kuees U."/>
            <person name="Kumar T.K.A."/>
            <person name="Kuo A."/>
            <person name="LaButti K."/>
            <person name="Larrondo L.F."/>
            <person name="Lindquist E."/>
            <person name="Ling A."/>
            <person name="Lombard V."/>
            <person name="Lucas S."/>
            <person name="Lundell T."/>
            <person name="Martin R."/>
            <person name="McLaughlin D.J."/>
            <person name="Morgenstern I."/>
            <person name="Morin E."/>
            <person name="Murat C."/>
            <person name="Nagy L.G."/>
            <person name="Nolan M."/>
            <person name="Ohm R.A."/>
            <person name="Patyshakuliyeva A."/>
            <person name="Rokas A."/>
            <person name="Ruiz-Duenas F.J."/>
            <person name="Sabat G."/>
            <person name="Salamov A."/>
            <person name="Samejima M."/>
            <person name="Schmutz J."/>
            <person name="Slot J.C."/>
            <person name="St John F."/>
            <person name="Stenlid J."/>
            <person name="Sun H."/>
            <person name="Sun S."/>
            <person name="Syed K."/>
            <person name="Tsang A."/>
            <person name="Wiebenga A."/>
            <person name="Young D."/>
            <person name="Pisabarro A."/>
            <person name="Eastwood D.C."/>
            <person name="Martin F."/>
            <person name="Cullen D."/>
            <person name="Grigoriev I.V."/>
            <person name="Hibbett D.S."/>
        </authorList>
    </citation>
    <scope>NUCLEOTIDE SEQUENCE [LARGE SCALE GENOMIC DNA]</scope>
    <source>
        <strain evidence="3">RWD-64-598 SS2</strain>
    </source>
</reference>
<proteinExistence type="predicted"/>
<dbReference type="EMBL" id="JH711679">
    <property type="protein sequence ID" value="EIW73794.1"/>
    <property type="molecule type" value="Genomic_DNA"/>
</dbReference>